<comment type="subcellular location">
    <subcellularLocation>
        <location evidence="1">Endomembrane system</location>
        <topology evidence="1">Multi-pass membrane protein</topology>
    </subcellularLocation>
</comment>
<proteinExistence type="inferred from homology"/>
<keyword evidence="3 6" id="KW-0812">Transmembrane</keyword>
<dbReference type="PANTHER" id="PTHR21324:SF11">
    <property type="entry name" value="DNA DAMAGE-REGULATED AUTOPHAGY MODULATOR PROTEIN 1"/>
    <property type="match status" value="1"/>
</dbReference>
<evidence type="ECO:0000256" key="4">
    <source>
        <dbReference type="ARBA" id="ARBA00022989"/>
    </source>
</evidence>
<evidence type="ECO:0000313" key="8">
    <source>
        <dbReference type="Ensembl" id="ENSPCEP00000006272.1"/>
    </source>
</evidence>
<accession>A0A8C8RJU3</accession>
<dbReference type="Pfam" id="PF10277">
    <property type="entry name" value="Frag1"/>
    <property type="match status" value="1"/>
</dbReference>
<evidence type="ECO:0000256" key="6">
    <source>
        <dbReference type="SAM" id="Phobius"/>
    </source>
</evidence>
<dbReference type="PANTHER" id="PTHR21324">
    <property type="entry name" value="FASTING-INDUCIBLE INTEGRAL MEMBRANE PROTEIN TM6P1-RELATED"/>
    <property type="match status" value="1"/>
</dbReference>
<reference evidence="8" key="1">
    <citation type="submission" date="2025-08" db="UniProtKB">
        <authorList>
            <consortium name="Ensembl"/>
        </authorList>
    </citation>
    <scope>IDENTIFICATION</scope>
</reference>
<evidence type="ECO:0000256" key="5">
    <source>
        <dbReference type="ARBA" id="ARBA00023136"/>
    </source>
</evidence>
<dbReference type="GO" id="GO:0010506">
    <property type="term" value="P:regulation of autophagy"/>
    <property type="evidence" value="ECO:0007669"/>
    <property type="project" value="TreeGrafter"/>
</dbReference>
<keyword evidence="4 6" id="KW-1133">Transmembrane helix</keyword>
<dbReference type="GO" id="GO:0005764">
    <property type="term" value="C:lysosome"/>
    <property type="evidence" value="ECO:0007669"/>
    <property type="project" value="TreeGrafter"/>
</dbReference>
<evidence type="ECO:0000256" key="3">
    <source>
        <dbReference type="ARBA" id="ARBA00022692"/>
    </source>
</evidence>
<evidence type="ECO:0000256" key="1">
    <source>
        <dbReference type="ARBA" id="ARBA00004127"/>
    </source>
</evidence>
<feature type="domain" description="CWH43-like N-terminal" evidence="7">
    <location>
        <begin position="10"/>
        <end position="92"/>
    </location>
</feature>
<dbReference type="Ensembl" id="ENSPCET00000006504.1">
    <property type="protein sequence ID" value="ENSPCEP00000006272.1"/>
    <property type="gene ID" value="ENSPCEG00000005057.1"/>
</dbReference>
<feature type="transmembrane region" description="Helical" evidence="6">
    <location>
        <begin position="31"/>
        <end position="52"/>
    </location>
</feature>
<organism evidence="8 9">
    <name type="scientific">Pelusios castaneus</name>
    <name type="common">West African mud turtle</name>
    <dbReference type="NCBI Taxonomy" id="367368"/>
    <lineage>
        <taxon>Eukaryota</taxon>
        <taxon>Metazoa</taxon>
        <taxon>Chordata</taxon>
        <taxon>Craniata</taxon>
        <taxon>Vertebrata</taxon>
        <taxon>Euteleostomi</taxon>
        <taxon>Archelosauria</taxon>
        <taxon>Testudinata</taxon>
        <taxon>Testudines</taxon>
        <taxon>Pleurodira</taxon>
        <taxon>Pelomedusidae</taxon>
        <taxon>Pelusios</taxon>
    </lineage>
</organism>
<dbReference type="Proteomes" id="UP000694393">
    <property type="component" value="Unplaced"/>
</dbReference>
<dbReference type="InterPro" id="IPR050911">
    <property type="entry name" value="DRAM/TMEM150_Autophagy_Mod"/>
</dbReference>
<dbReference type="GO" id="GO:0012505">
    <property type="term" value="C:endomembrane system"/>
    <property type="evidence" value="ECO:0007669"/>
    <property type="project" value="UniProtKB-SubCell"/>
</dbReference>
<reference evidence="8" key="2">
    <citation type="submission" date="2025-09" db="UniProtKB">
        <authorList>
            <consortium name="Ensembl"/>
        </authorList>
    </citation>
    <scope>IDENTIFICATION</scope>
</reference>
<comment type="similarity">
    <text evidence="2">Belongs to the DRAM/TMEM150 family.</text>
</comment>
<dbReference type="AlphaFoldDB" id="A0A8C8RJU3"/>
<evidence type="ECO:0000313" key="9">
    <source>
        <dbReference type="Proteomes" id="UP000694393"/>
    </source>
</evidence>
<name>A0A8C8RJU3_9SAUR</name>
<sequence length="132" mass="14147">MIGGRAHLISPHQLGLISNTPELSVPSVHDGGALVAFGSGVVYITLQSVISFKSCPQWNSHCTCYIRMVISTVSCVAVIPMIACAALISITKVDWIPGEKHLGSDIKPPGVNSRLSINFNGLWIRISEQFSS</sequence>
<protein>
    <submittedName>
        <fullName evidence="8">DNA damage regulated autophagy modulator 1</fullName>
    </submittedName>
</protein>
<feature type="transmembrane region" description="Helical" evidence="6">
    <location>
        <begin position="64"/>
        <end position="90"/>
    </location>
</feature>
<evidence type="ECO:0000259" key="7">
    <source>
        <dbReference type="Pfam" id="PF10277"/>
    </source>
</evidence>
<keyword evidence="9" id="KW-1185">Reference proteome</keyword>
<evidence type="ECO:0000256" key="2">
    <source>
        <dbReference type="ARBA" id="ARBA00006565"/>
    </source>
</evidence>
<keyword evidence="5 6" id="KW-0472">Membrane</keyword>
<dbReference type="InterPro" id="IPR019402">
    <property type="entry name" value="CWH43_N"/>
</dbReference>